<keyword evidence="2" id="KW-1185">Reference proteome</keyword>
<dbReference type="PANTHER" id="PTHR37943:SF1">
    <property type="entry name" value="PROTEIN VES"/>
    <property type="match status" value="1"/>
</dbReference>
<reference evidence="1 2" key="1">
    <citation type="submission" date="2013-05" db="EMBL/GenBank/DDBJ databases">
        <title>Genome assembly of Chondromyces apiculatus DSM 436.</title>
        <authorList>
            <person name="Sharma G."/>
            <person name="Khatri I."/>
            <person name="Kaur C."/>
            <person name="Mayilraj S."/>
            <person name="Subramanian S."/>
        </authorList>
    </citation>
    <scope>NUCLEOTIDE SEQUENCE [LARGE SCALE GENOMIC DNA]</scope>
    <source>
        <strain evidence="1 2">DSM 436</strain>
    </source>
</reference>
<dbReference type="eggNOG" id="COG3758">
    <property type="taxonomic scope" value="Bacteria"/>
</dbReference>
<dbReference type="SUPFAM" id="SSF51182">
    <property type="entry name" value="RmlC-like cupins"/>
    <property type="match status" value="1"/>
</dbReference>
<dbReference type="Pfam" id="PF05962">
    <property type="entry name" value="HutD"/>
    <property type="match status" value="1"/>
</dbReference>
<dbReference type="Gene3D" id="2.60.120.10">
    <property type="entry name" value="Jelly Rolls"/>
    <property type="match status" value="1"/>
</dbReference>
<dbReference type="InterPro" id="IPR011051">
    <property type="entry name" value="RmlC_Cupin_sf"/>
</dbReference>
<name>A0A017TEP3_9BACT</name>
<dbReference type="EMBL" id="ASRX01000011">
    <property type="protein sequence ID" value="EYF07300.1"/>
    <property type="molecule type" value="Genomic_DNA"/>
</dbReference>
<dbReference type="RefSeq" id="WP_044238424.1">
    <property type="nucleotide sequence ID" value="NZ_ASRX01000011.1"/>
</dbReference>
<dbReference type="OrthoDB" id="9800082at2"/>
<dbReference type="Proteomes" id="UP000019678">
    <property type="component" value="Unassembled WGS sequence"/>
</dbReference>
<dbReference type="InterPro" id="IPR010282">
    <property type="entry name" value="Uncharacterised_HutD/Ves"/>
</dbReference>
<dbReference type="InterPro" id="IPR014710">
    <property type="entry name" value="RmlC-like_jellyroll"/>
</dbReference>
<comment type="caution">
    <text evidence="1">The sequence shown here is derived from an EMBL/GenBank/DDBJ whole genome shotgun (WGS) entry which is preliminary data.</text>
</comment>
<evidence type="ECO:0000313" key="1">
    <source>
        <dbReference type="EMBL" id="EYF07300.1"/>
    </source>
</evidence>
<organism evidence="1 2">
    <name type="scientific">Chondromyces apiculatus DSM 436</name>
    <dbReference type="NCBI Taxonomy" id="1192034"/>
    <lineage>
        <taxon>Bacteria</taxon>
        <taxon>Pseudomonadati</taxon>
        <taxon>Myxococcota</taxon>
        <taxon>Polyangia</taxon>
        <taxon>Polyangiales</taxon>
        <taxon>Polyangiaceae</taxon>
        <taxon>Chondromyces</taxon>
    </lineage>
</organism>
<sequence length="192" mass="20773">MKLTSLPQAAYRRMRWKNGLGWTTELAVHPAGGAPFDWRVSIAEVDSDCDFSPFPDHDRTLLVLDGEGMELHFDQAAPSLLRGRGSAATFSGDWSARCRLLGGPTRDFNVITRRAVYTHEAAFHREGDAVALLPAHGDLWLIHALGGALQLDGAQAIAPGDSLLLEADAGEARPVSVHGGDLVLVRVSRTER</sequence>
<dbReference type="STRING" id="1192034.CAP_0779"/>
<protein>
    <submittedName>
        <fullName evidence="1">Putative histidine degradation protein</fullName>
    </submittedName>
</protein>
<dbReference type="PANTHER" id="PTHR37943">
    <property type="entry name" value="PROTEIN VES"/>
    <property type="match status" value="1"/>
</dbReference>
<evidence type="ECO:0000313" key="2">
    <source>
        <dbReference type="Proteomes" id="UP000019678"/>
    </source>
</evidence>
<accession>A0A017TEP3</accession>
<dbReference type="CDD" id="cd20293">
    <property type="entry name" value="cupin_HutD_N"/>
    <property type="match status" value="1"/>
</dbReference>
<gene>
    <name evidence="1" type="ORF">CAP_0779</name>
</gene>
<proteinExistence type="predicted"/>
<dbReference type="AlphaFoldDB" id="A0A017TEP3"/>